<protein>
    <submittedName>
        <fullName evidence="2">Uncharacterized protein</fullName>
    </submittedName>
</protein>
<dbReference type="Gene3D" id="1.25.40.10">
    <property type="entry name" value="Tetratricopeptide repeat domain"/>
    <property type="match status" value="1"/>
</dbReference>
<feature type="non-terminal residue" evidence="2">
    <location>
        <position position="1"/>
    </location>
</feature>
<accession>A0A0F9ATX9</accession>
<organism evidence="2">
    <name type="scientific">marine sediment metagenome</name>
    <dbReference type="NCBI Taxonomy" id="412755"/>
    <lineage>
        <taxon>unclassified sequences</taxon>
        <taxon>metagenomes</taxon>
        <taxon>ecological metagenomes</taxon>
    </lineage>
</organism>
<dbReference type="InterPro" id="IPR011990">
    <property type="entry name" value="TPR-like_helical_dom_sf"/>
</dbReference>
<name>A0A0F9ATX9_9ZZZZ</name>
<evidence type="ECO:0000256" key="1">
    <source>
        <dbReference type="SAM" id="MobiDB-lite"/>
    </source>
</evidence>
<evidence type="ECO:0000313" key="2">
    <source>
        <dbReference type="EMBL" id="KKL05102.1"/>
    </source>
</evidence>
<dbReference type="SUPFAM" id="SSF48452">
    <property type="entry name" value="TPR-like"/>
    <property type="match status" value="1"/>
</dbReference>
<dbReference type="AlphaFoldDB" id="A0A0F9ATX9"/>
<feature type="region of interest" description="Disordered" evidence="1">
    <location>
        <begin position="1"/>
        <end position="54"/>
    </location>
</feature>
<sequence length="248" mass="27232">ESTGGVPQKSAKSIPGWTIEKREPPFLLSQESKGVGSKSPRASDVPSVLTSKGQSPVKDLTEKISNVVDLSARAKVILGSHKTFASFSEDKFNQHLRTAERYLKQGRYYRAADAYTLASIYKPEDPLAYAGKSHALFAAGEYMSSALFLSRAFEIFPEYAQFKIDLEAMIGDRDKLETRIVDVEQWLGRSDSAELQFLLGYIYYQMGRLQAGRGAIDGALEKMPEAPAVITLKGAIDNAIVSSQPAVE</sequence>
<dbReference type="EMBL" id="LAZR01044257">
    <property type="protein sequence ID" value="KKL05102.1"/>
    <property type="molecule type" value="Genomic_DNA"/>
</dbReference>
<proteinExistence type="predicted"/>
<comment type="caution">
    <text evidence="2">The sequence shown here is derived from an EMBL/GenBank/DDBJ whole genome shotgun (WGS) entry which is preliminary data.</text>
</comment>
<gene>
    <name evidence="2" type="ORF">LCGC14_2609390</name>
</gene>
<reference evidence="2" key="1">
    <citation type="journal article" date="2015" name="Nature">
        <title>Complex archaea that bridge the gap between prokaryotes and eukaryotes.</title>
        <authorList>
            <person name="Spang A."/>
            <person name="Saw J.H."/>
            <person name="Jorgensen S.L."/>
            <person name="Zaremba-Niedzwiedzka K."/>
            <person name="Martijn J."/>
            <person name="Lind A.E."/>
            <person name="van Eijk R."/>
            <person name="Schleper C."/>
            <person name="Guy L."/>
            <person name="Ettema T.J."/>
        </authorList>
    </citation>
    <scope>NUCLEOTIDE SEQUENCE</scope>
</reference>